<proteinExistence type="predicted"/>
<name>A0ACB8BWZ7_9AGAM</name>
<evidence type="ECO:0000313" key="1">
    <source>
        <dbReference type="EMBL" id="KAH7929660.1"/>
    </source>
</evidence>
<gene>
    <name evidence="1" type="ORF">BV22DRAFT_1029289</name>
</gene>
<protein>
    <submittedName>
        <fullName evidence="1">Uncharacterized protein</fullName>
    </submittedName>
</protein>
<keyword evidence="2" id="KW-1185">Reference proteome</keyword>
<accession>A0ACB8BWZ7</accession>
<dbReference type="Proteomes" id="UP000790709">
    <property type="component" value="Unassembled WGS sequence"/>
</dbReference>
<sequence length="214" mass="20963">MSPMVSFRSLMALISIVGFELCKADVSLYMPGFDPQPLSVNVLGAGSDGLTTYEVVPGEPTGTWVGQDPAFFGTGTLVEGANEAIFTYGNAALSATFMESCTIANGMATCEVENPSTTFFEEENATLMDVQGGVATGAPSASAAPPSSITGAPGSPGAPSASPAGSPTGSSPTAAGSASQSGASPSPSGNGCVGTSPTILVAMLGAFGAILGCM</sequence>
<comment type="caution">
    <text evidence="1">The sequence shown here is derived from an EMBL/GenBank/DDBJ whole genome shotgun (WGS) entry which is preliminary data.</text>
</comment>
<reference evidence="1" key="1">
    <citation type="journal article" date="2021" name="New Phytol.">
        <title>Evolutionary innovations through gain and loss of genes in the ectomycorrhizal Boletales.</title>
        <authorList>
            <person name="Wu G."/>
            <person name="Miyauchi S."/>
            <person name="Morin E."/>
            <person name="Kuo A."/>
            <person name="Drula E."/>
            <person name="Varga T."/>
            <person name="Kohler A."/>
            <person name="Feng B."/>
            <person name="Cao Y."/>
            <person name="Lipzen A."/>
            <person name="Daum C."/>
            <person name="Hundley H."/>
            <person name="Pangilinan J."/>
            <person name="Johnson J."/>
            <person name="Barry K."/>
            <person name="LaButti K."/>
            <person name="Ng V."/>
            <person name="Ahrendt S."/>
            <person name="Min B."/>
            <person name="Choi I.G."/>
            <person name="Park H."/>
            <person name="Plett J.M."/>
            <person name="Magnuson J."/>
            <person name="Spatafora J.W."/>
            <person name="Nagy L.G."/>
            <person name="Henrissat B."/>
            <person name="Grigoriev I.V."/>
            <person name="Yang Z.L."/>
            <person name="Xu J."/>
            <person name="Martin F.M."/>
        </authorList>
    </citation>
    <scope>NUCLEOTIDE SEQUENCE</scope>
    <source>
        <strain evidence="1">KUC20120723A-06</strain>
    </source>
</reference>
<dbReference type="EMBL" id="MU266339">
    <property type="protein sequence ID" value="KAH7929660.1"/>
    <property type="molecule type" value="Genomic_DNA"/>
</dbReference>
<evidence type="ECO:0000313" key="2">
    <source>
        <dbReference type="Proteomes" id="UP000790709"/>
    </source>
</evidence>
<organism evidence="1 2">
    <name type="scientific">Leucogyrophana mollusca</name>
    <dbReference type="NCBI Taxonomy" id="85980"/>
    <lineage>
        <taxon>Eukaryota</taxon>
        <taxon>Fungi</taxon>
        <taxon>Dikarya</taxon>
        <taxon>Basidiomycota</taxon>
        <taxon>Agaricomycotina</taxon>
        <taxon>Agaricomycetes</taxon>
        <taxon>Agaricomycetidae</taxon>
        <taxon>Boletales</taxon>
        <taxon>Boletales incertae sedis</taxon>
        <taxon>Leucogyrophana</taxon>
    </lineage>
</organism>